<evidence type="ECO:0000313" key="3">
    <source>
        <dbReference type="Proteomes" id="UP000556869"/>
    </source>
</evidence>
<gene>
    <name evidence="2" type="ORF">GGR96_002144</name>
</gene>
<keyword evidence="1" id="KW-0472">Membrane</keyword>
<dbReference type="Proteomes" id="UP000556869">
    <property type="component" value="Unassembled WGS sequence"/>
</dbReference>
<dbReference type="RefSeq" id="WP_245227800.1">
    <property type="nucleotide sequence ID" value="NZ_BAAAEQ010000002.1"/>
</dbReference>
<feature type="transmembrane region" description="Helical" evidence="1">
    <location>
        <begin position="46"/>
        <end position="68"/>
    </location>
</feature>
<feature type="transmembrane region" description="Helical" evidence="1">
    <location>
        <begin position="75"/>
        <end position="97"/>
    </location>
</feature>
<dbReference type="EMBL" id="JAATJD010000002">
    <property type="protein sequence ID" value="NJB75052.1"/>
    <property type="molecule type" value="Genomic_DNA"/>
</dbReference>
<name>A0ABX0X0H1_9PROT</name>
<keyword evidence="1" id="KW-0812">Transmembrane</keyword>
<proteinExistence type="predicted"/>
<keyword evidence="3" id="KW-1185">Reference proteome</keyword>
<keyword evidence="1" id="KW-1133">Transmembrane helix</keyword>
<feature type="transmembrane region" description="Helical" evidence="1">
    <location>
        <begin position="7"/>
        <end position="26"/>
    </location>
</feature>
<evidence type="ECO:0000256" key="1">
    <source>
        <dbReference type="SAM" id="Phobius"/>
    </source>
</evidence>
<organism evidence="2 3">
    <name type="scientific">Thalassospira tepidiphila</name>
    <dbReference type="NCBI Taxonomy" id="393657"/>
    <lineage>
        <taxon>Bacteria</taxon>
        <taxon>Pseudomonadati</taxon>
        <taxon>Pseudomonadota</taxon>
        <taxon>Alphaproteobacteria</taxon>
        <taxon>Rhodospirillales</taxon>
        <taxon>Thalassospiraceae</taxon>
        <taxon>Thalassospira</taxon>
    </lineage>
</organism>
<accession>A0ABX0X0H1</accession>
<protein>
    <submittedName>
        <fullName evidence="2">Nitrate reductase gamma subunit</fullName>
    </submittedName>
</protein>
<evidence type="ECO:0000313" key="2">
    <source>
        <dbReference type="EMBL" id="NJB75052.1"/>
    </source>
</evidence>
<reference evidence="2 3" key="1">
    <citation type="submission" date="2020-03" db="EMBL/GenBank/DDBJ databases">
        <title>Genomic Encyclopedia of Type Strains, Phase IV (KMG-IV): sequencing the most valuable type-strain genomes for metagenomic binning, comparative biology and taxonomic classification.</title>
        <authorList>
            <person name="Goeker M."/>
        </authorList>
    </citation>
    <scope>NUCLEOTIDE SEQUENCE [LARGE SCALE GENOMIC DNA]</scope>
    <source>
        <strain evidence="2 3">DSM 18888</strain>
    </source>
</reference>
<sequence length="105" mass="11490">MPHKKGLRIGLSILSILAALMSMPMVMFSPMMFDAPGSDDNVYTQFLFFSVLAFPVLCLLGAILPWIFRRHPKSIWLYGLSGLAIGLLILAIVLLSVQCGGDFAC</sequence>
<comment type="caution">
    <text evidence="2">The sequence shown here is derived from an EMBL/GenBank/DDBJ whole genome shotgun (WGS) entry which is preliminary data.</text>
</comment>